<dbReference type="Pfam" id="PF02627">
    <property type="entry name" value="CMD"/>
    <property type="match status" value="1"/>
</dbReference>
<gene>
    <name evidence="2" type="ORF">VLL09_04150</name>
</gene>
<proteinExistence type="predicted"/>
<organism evidence="2 3">
    <name type="scientific">Dehalococcoides mccartyi</name>
    <dbReference type="NCBI Taxonomy" id="61435"/>
    <lineage>
        <taxon>Bacteria</taxon>
        <taxon>Bacillati</taxon>
        <taxon>Chloroflexota</taxon>
        <taxon>Dehalococcoidia</taxon>
        <taxon>Dehalococcoidales</taxon>
        <taxon>Dehalococcoidaceae</taxon>
        <taxon>Dehalococcoides</taxon>
    </lineage>
</organism>
<reference evidence="2" key="1">
    <citation type="submission" date="2023-12" db="EMBL/GenBank/DDBJ databases">
        <title>Isolation of organohalide respiring bacteria Dehalococcoides mccartyi strain GPTCE1 in groundwater collected near a chemical plant in Suzhou, China.</title>
        <authorList>
            <person name="Liu G."/>
        </authorList>
    </citation>
    <scope>NUCLEOTIDE SEQUENCE</scope>
    <source>
        <strain evidence="2">GPTCE1</strain>
    </source>
</reference>
<dbReference type="InterPro" id="IPR003779">
    <property type="entry name" value="CMD-like"/>
</dbReference>
<dbReference type="Gene3D" id="1.20.1290.10">
    <property type="entry name" value="AhpD-like"/>
    <property type="match status" value="1"/>
</dbReference>
<dbReference type="RefSeq" id="WP_301085619.1">
    <property type="nucleotide sequence ID" value="NZ_CP141531.1"/>
</dbReference>
<evidence type="ECO:0000313" key="3">
    <source>
        <dbReference type="Proteomes" id="UP001327986"/>
    </source>
</evidence>
<dbReference type="EMBL" id="CP141531">
    <property type="protein sequence ID" value="WRO06585.1"/>
    <property type="molecule type" value="Genomic_DNA"/>
</dbReference>
<sequence length="192" mass="21497">MKRLLRGNLMAVAGFICEKTAVKLKLADMKKFPKRTYSNPAQFLSDIGFILKNRRKLKESRLSGFPSPAFRERLMLAVTGVNECRFCTYAHTKMALESGISQPEVKALLDGDFGNCPSGELNAVLYAQHWADTAAKPSTEMQSKLEADYGAEKAGFIHLYLRMIRIGNLSGNTADKFLYYLTFGKMGLNRQP</sequence>
<feature type="domain" description="Carboxymuconolactone decarboxylase-like" evidence="1">
    <location>
        <begin position="67"/>
        <end position="110"/>
    </location>
</feature>
<accession>A0AB38Z7M6</accession>
<name>A0AB38Z7M6_9CHLR</name>
<evidence type="ECO:0000259" key="1">
    <source>
        <dbReference type="Pfam" id="PF02627"/>
    </source>
</evidence>
<evidence type="ECO:0000313" key="2">
    <source>
        <dbReference type="EMBL" id="WRO06585.1"/>
    </source>
</evidence>
<dbReference type="AlphaFoldDB" id="A0AB38Z7M6"/>
<dbReference type="Proteomes" id="UP001327986">
    <property type="component" value="Chromosome"/>
</dbReference>
<dbReference type="GO" id="GO:0051920">
    <property type="term" value="F:peroxiredoxin activity"/>
    <property type="evidence" value="ECO:0007669"/>
    <property type="project" value="InterPro"/>
</dbReference>
<dbReference type="SUPFAM" id="SSF69118">
    <property type="entry name" value="AhpD-like"/>
    <property type="match status" value="1"/>
</dbReference>
<dbReference type="InterPro" id="IPR029032">
    <property type="entry name" value="AhpD-like"/>
</dbReference>
<protein>
    <submittedName>
        <fullName evidence="2">Carboxymuconolactone decarboxylase family protein</fullName>
    </submittedName>
</protein>